<dbReference type="EMBL" id="JBIMSN010000119">
    <property type="protein sequence ID" value="MFH5231679.1"/>
    <property type="molecule type" value="Genomic_DNA"/>
</dbReference>
<feature type="transmembrane region" description="Helical" evidence="1">
    <location>
        <begin position="57"/>
        <end position="76"/>
    </location>
</feature>
<dbReference type="EMBL" id="JBIMSO010000136">
    <property type="protein sequence ID" value="MFH5211780.1"/>
    <property type="molecule type" value="Genomic_DNA"/>
</dbReference>
<dbReference type="EMBL" id="JBIMSP010000064">
    <property type="protein sequence ID" value="MFH5245178.1"/>
    <property type="molecule type" value="Genomic_DNA"/>
</dbReference>
<dbReference type="Proteomes" id="UP001609219">
    <property type="component" value="Unassembled WGS sequence"/>
</dbReference>
<feature type="transmembrane region" description="Helical" evidence="1">
    <location>
        <begin position="88"/>
        <end position="108"/>
    </location>
</feature>
<keyword evidence="7" id="KW-1185">Reference proteome</keyword>
<name>A0ABW7KAA7_9NOCA</name>
<accession>A0ABW7KAA7</accession>
<evidence type="ECO:0000313" key="5">
    <source>
        <dbReference type="Proteomes" id="UP001609175"/>
    </source>
</evidence>
<evidence type="ECO:0000313" key="3">
    <source>
        <dbReference type="EMBL" id="MFH5231679.1"/>
    </source>
</evidence>
<evidence type="ECO:0000256" key="1">
    <source>
        <dbReference type="SAM" id="Phobius"/>
    </source>
</evidence>
<reference evidence="5 6" key="1">
    <citation type="submission" date="2024-10" db="EMBL/GenBank/DDBJ databases">
        <authorList>
            <person name="Riesco R."/>
        </authorList>
    </citation>
    <scope>NUCLEOTIDE SEQUENCE [LARGE SCALE GENOMIC DNA]</scope>
    <source>
        <strain evidence="4 6">NCIMB 15448</strain>
        <strain evidence="2 5">NCIMB 15449</strain>
        <strain evidence="3 7">NCIMB 15450</strain>
    </source>
</reference>
<keyword evidence="1" id="KW-0472">Membrane</keyword>
<organism evidence="3 7">
    <name type="scientific">Antrihabitans spumae</name>
    <dbReference type="NCBI Taxonomy" id="3373370"/>
    <lineage>
        <taxon>Bacteria</taxon>
        <taxon>Bacillati</taxon>
        <taxon>Actinomycetota</taxon>
        <taxon>Actinomycetes</taxon>
        <taxon>Mycobacteriales</taxon>
        <taxon>Nocardiaceae</taxon>
        <taxon>Antrihabitans</taxon>
    </lineage>
</organism>
<proteinExistence type="predicted"/>
<evidence type="ECO:0000313" key="7">
    <source>
        <dbReference type="Proteomes" id="UP001609219"/>
    </source>
</evidence>
<evidence type="ECO:0000313" key="6">
    <source>
        <dbReference type="Proteomes" id="UP001609176"/>
    </source>
</evidence>
<dbReference type="Proteomes" id="UP001609175">
    <property type="component" value="Unassembled WGS sequence"/>
</dbReference>
<keyword evidence="1" id="KW-0812">Transmembrane</keyword>
<keyword evidence="1" id="KW-1133">Transmembrane helix</keyword>
<evidence type="ECO:0000313" key="4">
    <source>
        <dbReference type="EMBL" id="MFH5245178.1"/>
    </source>
</evidence>
<dbReference type="RefSeq" id="WP_395118541.1">
    <property type="nucleotide sequence ID" value="NZ_JBIMSN010000119.1"/>
</dbReference>
<evidence type="ECO:0000313" key="2">
    <source>
        <dbReference type="EMBL" id="MFH5211780.1"/>
    </source>
</evidence>
<gene>
    <name evidence="4" type="ORF">ACHIPV_25350</name>
    <name evidence="2" type="ORF">ACHIPZ_26790</name>
    <name evidence="3" type="ORF">ACHIRB_24380</name>
</gene>
<sequence length="118" mass="12086">MTGFSPGLLQTLCLLPVGIGVRIVGLVVGFGLVAMFKQTRVRRSAMAVGDAVSNVSMLLALLPVLAVPAGLVLGGYRVLFTEGAGTGLLLGSLVNAVLLVPYLFVVLFSGDRAPSDTA</sequence>
<dbReference type="Proteomes" id="UP001609176">
    <property type="component" value="Unassembled WGS sequence"/>
</dbReference>
<feature type="transmembrane region" description="Helical" evidence="1">
    <location>
        <begin position="14"/>
        <end position="36"/>
    </location>
</feature>
<protein>
    <submittedName>
        <fullName evidence="3">Uncharacterized protein</fullName>
    </submittedName>
</protein>
<comment type="caution">
    <text evidence="3">The sequence shown here is derived from an EMBL/GenBank/DDBJ whole genome shotgun (WGS) entry which is preliminary data.</text>
</comment>